<evidence type="ECO:0000313" key="2">
    <source>
        <dbReference type="EMBL" id="SDO58971.1"/>
    </source>
</evidence>
<feature type="region of interest" description="Disordered" evidence="1">
    <location>
        <begin position="15"/>
        <end position="36"/>
    </location>
</feature>
<dbReference type="AlphaFoldDB" id="A0A1H0KT64"/>
<name>A0A1H0KT64_9HYPH</name>
<evidence type="ECO:0000313" key="3">
    <source>
        <dbReference type="Proteomes" id="UP000198793"/>
    </source>
</evidence>
<evidence type="ECO:0000256" key="1">
    <source>
        <dbReference type="SAM" id="MobiDB-lite"/>
    </source>
</evidence>
<sequence>MSAVPITRDQFVWQEGQSAARARRSRKDNPYRPGSADWRAWTGGFEAV</sequence>
<accession>A0A1H0KT64</accession>
<organism evidence="2 3">
    <name type="scientific">Aureimonas jatrophae</name>
    <dbReference type="NCBI Taxonomy" id="1166073"/>
    <lineage>
        <taxon>Bacteria</taxon>
        <taxon>Pseudomonadati</taxon>
        <taxon>Pseudomonadota</taxon>
        <taxon>Alphaproteobacteria</taxon>
        <taxon>Hyphomicrobiales</taxon>
        <taxon>Aurantimonadaceae</taxon>
        <taxon>Aureimonas</taxon>
    </lineage>
</organism>
<dbReference type="EMBL" id="FNIT01000008">
    <property type="protein sequence ID" value="SDO58971.1"/>
    <property type="molecule type" value="Genomic_DNA"/>
</dbReference>
<keyword evidence="3" id="KW-1185">Reference proteome</keyword>
<proteinExistence type="predicted"/>
<dbReference type="RefSeq" id="WP_156418056.1">
    <property type="nucleotide sequence ID" value="NZ_FNIT01000008.1"/>
</dbReference>
<dbReference type="Proteomes" id="UP000198793">
    <property type="component" value="Unassembled WGS sequence"/>
</dbReference>
<gene>
    <name evidence="2" type="ORF">SAMN05192530_108129</name>
</gene>
<protein>
    <submittedName>
        <fullName evidence="2">Uncharacterized protein</fullName>
    </submittedName>
</protein>
<reference evidence="2 3" key="1">
    <citation type="submission" date="2016-10" db="EMBL/GenBank/DDBJ databases">
        <authorList>
            <person name="de Groot N.N."/>
        </authorList>
    </citation>
    <scope>NUCLEOTIDE SEQUENCE [LARGE SCALE GENOMIC DNA]</scope>
    <source>
        <strain evidence="3">L7-484,KACC 16230,DSM 25025</strain>
    </source>
</reference>